<protein>
    <submittedName>
        <fullName evidence="2">Secreted RxLR effector peptide protein, putative</fullName>
    </submittedName>
</protein>
<keyword evidence="3" id="KW-1185">Reference proteome</keyword>
<sequence length="424" mass="46684">MMRLFSVVLLVVAAFLACAAEDTTSMRFTRGYLDEKDSAPVQRLLRAYDNGNDEERAPIGNALNSIVTSTSKAVDSAKLKVFLLKKSSGVDVLNSLKFGDDAAAALKNSKMKTLNTYVTKFNKKNPDKAISLVGTLTTRYGDDALARALVKVQTQGQSSAEVVTLAKKLRAEQLSAWVDGGKSVDTVFSLLKLREDGHMALTSRKLEVLDDYIVKINSEKNGQETLLKTLTKGFGGESNLRRILDGAQYNAFTHAKAVELKKLKQWQGENLDPASVMKLLNLDNDVGKALKSTELRRLDEYIINFNLKNGNNQATLLGTLTKKYGDSDVAKAIVSAVKDDNMLAKRLQNQQLEGWLKKDMSVDQVFNVLDFKSAGIGAVISRNVDTLDKYVMLYNRKTSADETLVASCVFILFSLSLSLNLPFL</sequence>
<dbReference type="PROSITE" id="PS51257">
    <property type="entry name" value="PROKAR_LIPOPROTEIN"/>
    <property type="match status" value="1"/>
</dbReference>
<dbReference type="EMBL" id="DS028135">
    <property type="protein sequence ID" value="EEY56827.1"/>
    <property type="molecule type" value="Genomic_DNA"/>
</dbReference>
<accession>D0NF38</accession>
<evidence type="ECO:0000256" key="1">
    <source>
        <dbReference type="SAM" id="SignalP"/>
    </source>
</evidence>
<dbReference type="STRING" id="403677.D0NF38"/>
<feature type="chain" id="PRO_5003012388" evidence="1">
    <location>
        <begin position="21"/>
        <end position="424"/>
    </location>
</feature>
<feature type="signal peptide" evidence="1">
    <location>
        <begin position="1"/>
        <end position="20"/>
    </location>
</feature>
<evidence type="ECO:0000313" key="2">
    <source>
        <dbReference type="EMBL" id="EEY56827.1"/>
    </source>
</evidence>
<dbReference type="eggNOG" id="ENOG502SUFB">
    <property type="taxonomic scope" value="Eukaryota"/>
</dbReference>
<dbReference type="HOGENOM" id="CLU_021192_3_1_1"/>
<dbReference type="OrthoDB" id="128648at2759"/>
<evidence type="ECO:0000313" key="3">
    <source>
        <dbReference type="Proteomes" id="UP000006643"/>
    </source>
</evidence>
<dbReference type="RefSeq" id="XP_002902155.1">
    <property type="nucleotide sequence ID" value="XM_002902109.1"/>
</dbReference>
<reference evidence="3" key="1">
    <citation type="journal article" date="2009" name="Nature">
        <title>Genome sequence and analysis of the Irish potato famine pathogen Phytophthora infestans.</title>
        <authorList>
            <consortium name="The Broad Institute Genome Sequencing Platform"/>
            <person name="Haas B.J."/>
            <person name="Kamoun S."/>
            <person name="Zody M.C."/>
            <person name="Jiang R.H."/>
            <person name="Handsaker R.E."/>
            <person name="Cano L.M."/>
            <person name="Grabherr M."/>
            <person name="Kodira C.D."/>
            <person name="Raffaele S."/>
            <person name="Torto-Alalibo T."/>
            <person name="Bozkurt T.O."/>
            <person name="Ah-Fong A.M."/>
            <person name="Alvarado L."/>
            <person name="Anderson V.L."/>
            <person name="Armstrong M.R."/>
            <person name="Avrova A."/>
            <person name="Baxter L."/>
            <person name="Beynon J."/>
            <person name="Boevink P.C."/>
            <person name="Bollmann S.R."/>
            <person name="Bos J.I."/>
            <person name="Bulone V."/>
            <person name="Cai G."/>
            <person name="Cakir C."/>
            <person name="Carrington J.C."/>
            <person name="Chawner M."/>
            <person name="Conti L."/>
            <person name="Costanzo S."/>
            <person name="Ewan R."/>
            <person name="Fahlgren N."/>
            <person name="Fischbach M.A."/>
            <person name="Fugelstad J."/>
            <person name="Gilroy E.M."/>
            <person name="Gnerre S."/>
            <person name="Green P.J."/>
            <person name="Grenville-Briggs L.J."/>
            <person name="Griffith J."/>
            <person name="Grunwald N.J."/>
            <person name="Horn K."/>
            <person name="Horner N.R."/>
            <person name="Hu C.H."/>
            <person name="Huitema E."/>
            <person name="Jeong D.H."/>
            <person name="Jones A.M."/>
            <person name="Jones J.D."/>
            <person name="Jones R.W."/>
            <person name="Karlsson E.K."/>
            <person name="Kunjeti S.G."/>
            <person name="Lamour K."/>
            <person name="Liu Z."/>
            <person name="Ma L."/>
            <person name="Maclean D."/>
            <person name="Chibucos M.C."/>
            <person name="McDonald H."/>
            <person name="McWalters J."/>
            <person name="Meijer H.J."/>
            <person name="Morgan W."/>
            <person name="Morris P.F."/>
            <person name="Munro C.A."/>
            <person name="O'Neill K."/>
            <person name="Ospina-Giraldo M."/>
            <person name="Pinzon A."/>
            <person name="Pritchard L."/>
            <person name="Ramsahoye B."/>
            <person name="Ren Q."/>
            <person name="Restrepo S."/>
            <person name="Roy S."/>
            <person name="Sadanandom A."/>
            <person name="Savidor A."/>
            <person name="Schornack S."/>
            <person name="Schwartz D.C."/>
            <person name="Schumann U.D."/>
            <person name="Schwessinger B."/>
            <person name="Seyer L."/>
            <person name="Sharpe T."/>
            <person name="Silvar C."/>
            <person name="Song J."/>
            <person name="Studholme D.J."/>
            <person name="Sykes S."/>
            <person name="Thines M."/>
            <person name="van de Vondervoort P.J."/>
            <person name="Phuntumart V."/>
            <person name="Wawra S."/>
            <person name="Weide R."/>
            <person name="Win J."/>
            <person name="Young C."/>
            <person name="Zhou S."/>
            <person name="Fry W."/>
            <person name="Meyers B.C."/>
            <person name="van West P."/>
            <person name="Ristaino J."/>
            <person name="Govers F."/>
            <person name="Birch P.R."/>
            <person name="Whisson S.C."/>
            <person name="Judelson H.S."/>
            <person name="Nusbaum C."/>
        </authorList>
    </citation>
    <scope>NUCLEOTIDE SEQUENCE [LARGE SCALE GENOMIC DNA]</scope>
    <source>
        <strain evidence="3">T30-4</strain>
    </source>
</reference>
<dbReference type="Proteomes" id="UP000006643">
    <property type="component" value="Unassembled WGS sequence"/>
</dbReference>
<name>D0NF38_PHYIT</name>
<dbReference type="KEGG" id="pif:PITG_10341"/>
<dbReference type="VEuPathDB" id="FungiDB:PITG_10341"/>
<dbReference type="InParanoid" id="D0NF38"/>
<dbReference type="GeneID" id="9474051"/>
<keyword evidence="1" id="KW-0732">Signal</keyword>
<organism evidence="2 3">
    <name type="scientific">Phytophthora infestans (strain T30-4)</name>
    <name type="common">Potato late blight agent</name>
    <dbReference type="NCBI Taxonomy" id="403677"/>
    <lineage>
        <taxon>Eukaryota</taxon>
        <taxon>Sar</taxon>
        <taxon>Stramenopiles</taxon>
        <taxon>Oomycota</taxon>
        <taxon>Peronosporomycetes</taxon>
        <taxon>Peronosporales</taxon>
        <taxon>Peronosporaceae</taxon>
        <taxon>Phytophthora</taxon>
    </lineage>
</organism>
<proteinExistence type="predicted"/>
<gene>
    <name evidence="2" type="ORF">PITG_10341</name>
</gene>
<dbReference type="AlphaFoldDB" id="D0NF38"/>